<dbReference type="PANTHER" id="PTHR47258:SF1">
    <property type="entry name" value="E3 UBIQUITIN-PROTEIN LIGASE XERICO-RELATED"/>
    <property type="match status" value="1"/>
</dbReference>
<feature type="domain" description="RING-type" evidence="3">
    <location>
        <begin position="83"/>
        <end position="125"/>
    </location>
</feature>
<organism evidence="4 5">
    <name type="scientific">Kingdonia uniflora</name>
    <dbReference type="NCBI Taxonomy" id="39325"/>
    <lineage>
        <taxon>Eukaryota</taxon>
        <taxon>Viridiplantae</taxon>
        <taxon>Streptophyta</taxon>
        <taxon>Embryophyta</taxon>
        <taxon>Tracheophyta</taxon>
        <taxon>Spermatophyta</taxon>
        <taxon>Magnoliopsida</taxon>
        <taxon>Ranunculales</taxon>
        <taxon>Circaeasteraceae</taxon>
        <taxon>Kingdonia</taxon>
    </lineage>
</organism>
<feature type="transmembrane region" description="Helical" evidence="2">
    <location>
        <begin position="12"/>
        <end position="32"/>
    </location>
</feature>
<dbReference type="Pfam" id="PF13639">
    <property type="entry name" value="zf-RING_2"/>
    <property type="match status" value="1"/>
</dbReference>
<dbReference type="Gene3D" id="3.30.40.10">
    <property type="entry name" value="Zinc/RING finger domain, C3HC4 (zinc finger)"/>
    <property type="match status" value="1"/>
</dbReference>
<keyword evidence="2" id="KW-0812">Transmembrane</keyword>
<sequence>MGLSNYPSPADGMVVIIVMHTVMYVNIIKSILRSIINLVGINLSQPLDSDEIQIRTSRTRKTDTEVPSTRFESVCENRSELECSVCLTRFEPESEVNSLCCGHVYHKVCLEKWLDYWNVTCPLCRTSIIPEPEDEPIFCFY</sequence>
<keyword evidence="1" id="KW-0862">Zinc</keyword>
<dbReference type="PROSITE" id="PS50089">
    <property type="entry name" value="ZF_RING_2"/>
    <property type="match status" value="1"/>
</dbReference>
<dbReference type="Proteomes" id="UP000541444">
    <property type="component" value="Unassembled WGS sequence"/>
</dbReference>
<evidence type="ECO:0000256" key="1">
    <source>
        <dbReference type="PROSITE-ProRule" id="PRU00175"/>
    </source>
</evidence>
<dbReference type="GO" id="GO:0008270">
    <property type="term" value="F:zinc ion binding"/>
    <property type="evidence" value="ECO:0007669"/>
    <property type="project" value="UniProtKB-KW"/>
</dbReference>
<dbReference type="PANTHER" id="PTHR47258">
    <property type="match status" value="1"/>
</dbReference>
<dbReference type="InterPro" id="IPR013083">
    <property type="entry name" value="Znf_RING/FYVE/PHD"/>
</dbReference>
<keyword evidence="1" id="KW-0479">Metal-binding</keyword>
<comment type="caution">
    <text evidence="4">The sequence shown here is derived from an EMBL/GenBank/DDBJ whole genome shotgun (WGS) entry which is preliminary data.</text>
</comment>
<dbReference type="SUPFAM" id="SSF57850">
    <property type="entry name" value="RING/U-box"/>
    <property type="match status" value="1"/>
</dbReference>
<keyword evidence="2" id="KW-1133">Transmembrane helix</keyword>
<keyword evidence="2" id="KW-0472">Membrane</keyword>
<evidence type="ECO:0000259" key="3">
    <source>
        <dbReference type="PROSITE" id="PS50089"/>
    </source>
</evidence>
<dbReference type="EMBL" id="JACGCM010002086">
    <property type="protein sequence ID" value="KAF6145142.1"/>
    <property type="molecule type" value="Genomic_DNA"/>
</dbReference>
<protein>
    <recommendedName>
        <fullName evidence="3">RING-type domain-containing protein</fullName>
    </recommendedName>
</protein>
<evidence type="ECO:0000313" key="4">
    <source>
        <dbReference type="EMBL" id="KAF6145142.1"/>
    </source>
</evidence>
<dbReference type="InterPro" id="IPR044249">
    <property type="entry name" value="XERICO-like"/>
</dbReference>
<keyword evidence="1" id="KW-0863">Zinc-finger</keyword>
<evidence type="ECO:0000256" key="2">
    <source>
        <dbReference type="SAM" id="Phobius"/>
    </source>
</evidence>
<gene>
    <name evidence="4" type="ORF">GIB67_013493</name>
</gene>
<reference evidence="4 5" key="1">
    <citation type="journal article" date="2020" name="IScience">
        <title>Genome Sequencing of the Endangered Kingdonia uniflora (Circaeasteraceae, Ranunculales) Reveals Potential Mechanisms of Evolutionary Specialization.</title>
        <authorList>
            <person name="Sun Y."/>
            <person name="Deng T."/>
            <person name="Zhang A."/>
            <person name="Moore M.J."/>
            <person name="Landis J.B."/>
            <person name="Lin N."/>
            <person name="Zhang H."/>
            <person name="Zhang X."/>
            <person name="Huang J."/>
            <person name="Zhang X."/>
            <person name="Sun H."/>
            <person name="Wang H."/>
        </authorList>
    </citation>
    <scope>NUCLEOTIDE SEQUENCE [LARGE SCALE GENOMIC DNA]</scope>
    <source>
        <strain evidence="4">TB1705</strain>
        <tissue evidence="4">Leaf</tissue>
    </source>
</reference>
<keyword evidence="5" id="KW-1185">Reference proteome</keyword>
<name>A0A7J7LRG8_9MAGN</name>
<accession>A0A7J7LRG8</accession>
<dbReference type="OrthoDB" id="8062037at2759"/>
<evidence type="ECO:0000313" key="5">
    <source>
        <dbReference type="Proteomes" id="UP000541444"/>
    </source>
</evidence>
<proteinExistence type="predicted"/>
<dbReference type="SMART" id="SM00184">
    <property type="entry name" value="RING"/>
    <property type="match status" value="1"/>
</dbReference>
<dbReference type="InterPro" id="IPR001841">
    <property type="entry name" value="Znf_RING"/>
</dbReference>
<dbReference type="AlphaFoldDB" id="A0A7J7LRG8"/>